<dbReference type="EMBL" id="CM031829">
    <property type="protein sequence ID" value="KAG6711756.1"/>
    <property type="molecule type" value="Genomic_DNA"/>
</dbReference>
<evidence type="ECO:0000313" key="2">
    <source>
        <dbReference type="Proteomes" id="UP000811246"/>
    </source>
</evidence>
<name>A0A922JKE0_CARIL</name>
<evidence type="ECO:0000313" key="1">
    <source>
        <dbReference type="EMBL" id="KAG6711756.1"/>
    </source>
</evidence>
<proteinExistence type="predicted"/>
<comment type="caution">
    <text evidence="1">The sequence shown here is derived from an EMBL/GenBank/DDBJ whole genome shotgun (WGS) entry which is preliminary data.</text>
</comment>
<organism evidence="1 2">
    <name type="scientific">Carya illinoinensis</name>
    <name type="common">Pecan</name>
    <dbReference type="NCBI Taxonomy" id="32201"/>
    <lineage>
        <taxon>Eukaryota</taxon>
        <taxon>Viridiplantae</taxon>
        <taxon>Streptophyta</taxon>
        <taxon>Embryophyta</taxon>
        <taxon>Tracheophyta</taxon>
        <taxon>Spermatophyta</taxon>
        <taxon>Magnoliopsida</taxon>
        <taxon>eudicotyledons</taxon>
        <taxon>Gunneridae</taxon>
        <taxon>Pentapetalae</taxon>
        <taxon>rosids</taxon>
        <taxon>fabids</taxon>
        <taxon>Fagales</taxon>
        <taxon>Juglandaceae</taxon>
        <taxon>Carya</taxon>
    </lineage>
</organism>
<protein>
    <submittedName>
        <fullName evidence="1">Uncharacterized protein</fullName>
    </submittedName>
</protein>
<gene>
    <name evidence="1" type="ORF">I3842_05G070200</name>
</gene>
<reference evidence="1" key="1">
    <citation type="submission" date="2021-01" db="EMBL/GenBank/DDBJ databases">
        <authorList>
            <person name="Lovell J.T."/>
            <person name="Bentley N."/>
            <person name="Bhattarai G."/>
            <person name="Jenkins J.W."/>
            <person name="Sreedasyam A."/>
            <person name="Alarcon Y."/>
            <person name="Bock C."/>
            <person name="Boston L."/>
            <person name="Carlson J."/>
            <person name="Cervantes K."/>
            <person name="Clermont K."/>
            <person name="Krom N."/>
            <person name="Kubenka K."/>
            <person name="Mamidi S."/>
            <person name="Mattison C."/>
            <person name="Monteros M."/>
            <person name="Pisani C."/>
            <person name="Plott C."/>
            <person name="Rajasekar S."/>
            <person name="Rhein H.S."/>
            <person name="Rohla C."/>
            <person name="Song M."/>
            <person name="Hilaire R.S."/>
            <person name="Shu S."/>
            <person name="Wells L."/>
            <person name="Wang X."/>
            <person name="Webber J."/>
            <person name="Heerema R.J."/>
            <person name="Klein P."/>
            <person name="Conner P."/>
            <person name="Grauke L."/>
            <person name="Grimwood J."/>
            <person name="Schmutz J."/>
            <person name="Randall J.J."/>
        </authorList>
    </citation>
    <scope>NUCLEOTIDE SEQUENCE</scope>
    <source>
        <tissue evidence="1">Leaf</tissue>
    </source>
</reference>
<dbReference type="Proteomes" id="UP000811246">
    <property type="component" value="Chromosome 5"/>
</dbReference>
<accession>A0A922JKE0</accession>
<dbReference type="AlphaFoldDB" id="A0A922JKE0"/>
<sequence length="117" mass="13653">MFQLKLFMFLILTKTTVNIYIHSIRVTCLKEPLGCFVVWFIVDVMTVGTQSTVRRRRDIISGGRRYFGIVRSKCHLPVRAFAQMVEFTVIHRLVCRCKINFIHLSGSLPLPLAYMTW</sequence>